<dbReference type="Pfam" id="PF05135">
    <property type="entry name" value="Phage_connect_1"/>
    <property type="match status" value="1"/>
</dbReference>
<sequence length="86" mass="9901">MLEKLKLLLGITDDSMDSQLSAYLVEAQEYVEDYLERQLTKGDYEDYINMEYGGFNKIVLRNFPLESIESIENLDGTVIDVESVRA</sequence>
<organism evidence="1">
    <name type="scientific">uncultured Caudovirales phage</name>
    <dbReference type="NCBI Taxonomy" id="2100421"/>
    <lineage>
        <taxon>Viruses</taxon>
        <taxon>Duplodnaviria</taxon>
        <taxon>Heunggongvirae</taxon>
        <taxon>Uroviricota</taxon>
        <taxon>Caudoviricetes</taxon>
        <taxon>Peduoviridae</taxon>
        <taxon>Maltschvirus</taxon>
        <taxon>Maltschvirus maltsch</taxon>
    </lineage>
</organism>
<dbReference type="Gene3D" id="1.10.3230.30">
    <property type="entry name" value="Phage gp6-like head-tail connector protein"/>
    <property type="match status" value="1"/>
</dbReference>
<proteinExistence type="predicted"/>
<evidence type="ECO:0000313" key="1">
    <source>
        <dbReference type="EMBL" id="CAB4132186.1"/>
    </source>
</evidence>
<dbReference type="CDD" id="cd08054">
    <property type="entry name" value="gp6"/>
    <property type="match status" value="1"/>
</dbReference>
<accession>A0A6J5LGD7</accession>
<dbReference type="NCBIfam" id="TIGR01560">
    <property type="entry name" value="put_DNA_pack"/>
    <property type="match status" value="1"/>
</dbReference>
<feature type="non-terminal residue" evidence="1">
    <location>
        <position position="86"/>
    </location>
</feature>
<dbReference type="InterPro" id="IPR021146">
    <property type="entry name" value="Phage_gp6-like_head-tail"/>
</dbReference>
<reference evidence="1" key="1">
    <citation type="submission" date="2020-04" db="EMBL/GenBank/DDBJ databases">
        <authorList>
            <person name="Chiriac C."/>
            <person name="Salcher M."/>
            <person name="Ghai R."/>
            <person name="Kavagutti S V."/>
        </authorList>
    </citation>
    <scope>NUCLEOTIDE SEQUENCE</scope>
</reference>
<name>A0A6J5LGD7_9CAUD</name>
<gene>
    <name evidence="1" type="ORF">UFOVP139_1</name>
</gene>
<dbReference type="EMBL" id="LR796259">
    <property type="protein sequence ID" value="CAB4132186.1"/>
    <property type="molecule type" value="Genomic_DNA"/>
</dbReference>
<protein>
    <submittedName>
        <fullName evidence="1">Gp6 domain containing protein</fullName>
    </submittedName>
</protein>
<dbReference type="InterPro" id="IPR006450">
    <property type="entry name" value="Phage_HK97_gp6-like"/>
</dbReference>